<name>A0A084XUL0_9PROT</name>
<dbReference type="STRING" id="1457154.CAPSK01_004523"/>
<protein>
    <submittedName>
        <fullName evidence="1">Uncharacterized protein</fullName>
    </submittedName>
</protein>
<evidence type="ECO:0000313" key="2">
    <source>
        <dbReference type="Proteomes" id="UP000019812"/>
    </source>
</evidence>
<sequence length="174" mass="19888">MRFTTRQRLETWAHASRVQSDEVTYGLRMERASVAAGNSFGAGGDGAGRADEDVVEHAARSGRLKVTDDAYRQLMKHAHRLAMDGHGELAQFLRDAMTDAQRYSWLRGNAVREKNLGDKFIEFHCDFESWNDIDAAIDKARMQCEHRWAVTHEGAQYMDCRCDRCGSTKRETWD</sequence>
<evidence type="ECO:0000313" key="1">
    <source>
        <dbReference type="EMBL" id="KFB66154.1"/>
    </source>
</evidence>
<organism evidence="1 2">
    <name type="scientific">Candidatus Accumulibacter vicinus</name>
    <dbReference type="NCBI Taxonomy" id="2954382"/>
    <lineage>
        <taxon>Bacteria</taxon>
        <taxon>Pseudomonadati</taxon>
        <taxon>Pseudomonadota</taxon>
        <taxon>Betaproteobacteria</taxon>
        <taxon>Candidatus Accumulibacter</taxon>
    </lineage>
</organism>
<dbReference type="EMBL" id="JDSS02000049">
    <property type="protein sequence ID" value="KFB66154.1"/>
    <property type="molecule type" value="Genomic_DNA"/>
</dbReference>
<accession>A0A084XUL0</accession>
<dbReference type="AlphaFoldDB" id="A0A084XUL0"/>
<gene>
    <name evidence="1" type="ORF">CAPSK01_004523</name>
</gene>
<dbReference type="Proteomes" id="UP000019812">
    <property type="component" value="Unassembled WGS sequence"/>
</dbReference>
<comment type="caution">
    <text evidence="1">The sequence shown here is derived from an EMBL/GenBank/DDBJ whole genome shotgun (WGS) entry which is preliminary data.</text>
</comment>
<reference evidence="1 2" key="1">
    <citation type="submission" date="2014-07" db="EMBL/GenBank/DDBJ databases">
        <title>Expanding our view of genomic diversity in Candidatus Accumulibacter clades.</title>
        <authorList>
            <person name="Skennerton C.T."/>
            <person name="Barr J.J."/>
            <person name="Slater F.R."/>
            <person name="Bond P.L."/>
            <person name="Tyson G.W."/>
        </authorList>
    </citation>
    <scope>NUCLEOTIDE SEQUENCE [LARGE SCALE GENOMIC DNA]</scope>
    <source>
        <strain evidence="2">SK-01</strain>
    </source>
</reference>
<proteinExistence type="predicted"/>